<evidence type="ECO:0000256" key="1">
    <source>
        <dbReference type="SAM" id="SignalP"/>
    </source>
</evidence>
<feature type="chain" id="PRO_5032943976" evidence="1">
    <location>
        <begin position="23"/>
        <end position="156"/>
    </location>
</feature>
<organism evidence="2 3">
    <name type="scientific">Acidaminococcus fermentans</name>
    <dbReference type="NCBI Taxonomy" id="905"/>
    <lineage>
        <taxon>Bacteria</taxon>
        <taxon>Bacillati</taxon>
        <taxon>Bacillota</taxon>
        <taxon>Negativicutes</taxon>
        <taxon>Acidaminococcales</taxon>
        <taxon>Acidaminococcaceae</taxon>
        <taxon>Acidaminococcus</taxon>
    </lineage>
</organism>
<feature type="signal peptide" evidence="1">
    <location>
        <begin position="1"/>
        <end position="22"/>
    </location>
</feature>
<dbReference type="Proteomes" id="UP000182379">
    <property type="component" value="Unassembled WGS sequence"/>
</dbReference>
<comment type="caution">
    <text evidence="2">The sequence shown here is derived from an EMBL/GenBank/DDBJ whole genome shotgun (WGS) entry which is preliminary data.</text>
</comment>
<gene>
    <name evidence="2" type="ORF">SAMN05216495_102175</name>
</gene>
<protein>
    <submittedName>
        <fullName evidence="2">Uncharacterized protein</fullName>
    </submittedName>
</protein>
<evidence type="ECO:0000313" key="2">
    <source>
        <dbReference type="EMBL" id="SDW53947.1"/>
    </source>
</evidence>
<dbReference type="AlphaFoldDB" id="A0A1H2UD54"/>
<dbReference type="RefSeq" id="WP_176767945.1">
    <property type="nucleotide sequence ID" value="NZ_CATYPC010000001.1"/>
</dbReference>
<proteinExistence type="predicted"/>
<accession>A0A1H2UD54</accession>
<reference evidence="2 3" key="1">
    <citation type="submission" date="2016-10" db="EMBL/GenBank/DDBJ databases">
        <authorList>
            <person name="Varghese N."/>
            <person name="Submissions S."/>
        </authorList>
    </citation>
    <scope>NUCLEOTIDE SEQUENCE [LARGE SCALE GENOMIC DNA]</scope>
    <source>
        <strain evidence="2 3">WCC6</strain>
    </source>
</reference>
<keyword evidence="1" id="KW-0732">Signal</keyword>
<evidence type="ECO:0000313" key="3">
    <source>
        <dbReference type="Proteomes" id="UP000182379"/>
    </source>
</evidence>
<name>A0A1H2UD54_ACIFE</name>
<sequence>MKKWTIVGLTTLLTLAASAALASVPQKSLYLGGIGIGSEGSYVRQIYGAPTETEREHSASHPSGSVVEYEYGDGVSLHLAEGVVYQVEVSANNGWATPEGIHVGMDASLLEGTYGKPDMVRGDKSIYRAEGLPGVGLIFEIEKGKIDEIEIGPIQQ</sequence>
<dbReference type="EMBL" id="FNOP01000002">
    <property type="protein sequence ID" value="SDW53947.1"/>
    <property type="molecule type" value="Genomic_DNA"/>
</dbReference>